<proteinExistence type="predicted"/>
<sequence length="340" mass="38224">MIHERWWCVNTNATLLMLALDSLPSHIQGESTFDPKPDGHPYSDAQVTLTVHGERYRFSAEIKHIHRKESLTALLGAARPDTLLVCNRLTTHLADFCSSNAINFIDEAGNARVSCNGLNLWIEGRNSSVSPSATQQQAKPGLGFMKLLFALLAQEDVLRLPFRTIAEMANISLGMISKGFKYLESEKLVSLGSTRRILDKEALYHIWIEHYRTVLRPKLGGIRLVAPDDWREVPLTPKDCWGGEVAADELTGYLQSYELQLFTFEPLQKKLALLKAKPDPAGRLWLVPAFWGKELDINIKARALLAVAELLASSDSRNKEVAELINEQYLHLKTLPETWV</sequence>
<dbReference type="EMBL" id="CP012621">
    <property type="protein sequence ID" value="ATG74483.1"/>
    <property type="molecule type" value="Genomic_DNA"/>
</dbReference>
<accession>A0A291HQQ4</accession>
<organism evidence="1 2">
    <name type="scientific">Zobellella denitrificans</name>
    <dbReference type="NCBI Taxonomy" id="347534"/>
    <lineage>
        <taxon>Bacteria</taxon>
        <taxon>Pseudomonadati</taxon>
        <taxon>Pseudomonadota</taxon>
        <taxon>Gammaproteobacteria</taxon>
        <taxon>Aeromonadales</taxon>
        <taxon>Aeromonadaceae</taxon>
        <taxon>Zobellella</taxon>
    </lineage>
</organism>
<protein>
    <submittedName>
        <fullName evidence="1">Uncharacterized protein</fullName>
    </submittedName>
</protein>
<evidence type="ECO:0000313" key="1">
    <source>
        <dbReference type="EMBL" id="ATG74483.1"/>
    </source>
</evidence>
<dbReference type="InterPro" id="IPR019238">
    <property type="entry name" value="AbiEi_2"/>
</dbReference>
<dbReference type="AlphaFoldDB" id="A0A291HQQ4"/>
<name>A0A291HQQ4_9GAMM</name>
<dbReference type="Proteomes" id="UP000217763">
    <property type="component" value="Chromosome"/>
</dbReference>
<gene>
    <name evidence="1" type="ORF">AN401_11995</name>
</gene>
<evidence type="ECO:0000313" key="2">
    <source>
        <dbReference type="Proteomes" id="UP000217763"/>
    </source>
</evidence>
<dbReference type="Pfam" id="PF09952">
    <property type="entry name" value="AbiEi_2"/>
    <property type="match status" value="1"/>
</dbReference>
<reference evidence="2" key="1">
    <citation type="submission" date="2015-09" db="EMBL/GenBank/DDBJ databases">
        <authorList>
            <person name="Shao Z."/>
            <person name="Wang L."/>
        </authorList>
    </citation>
    <scope>NUCLEOTIDE SEQUENCE [LARGE SCALE GENOMIC DNA]</scope>
    <source>
        <strain evidence="2">F13-1</strain>
    </source>
</reference>
<keyword evidence="2" id="KW-1185">Reference proteome</keyword>
<dbReference type="KEGG" id="zdf:AN401_11995"/>